<evidence type="ECO:0000256" key="2">
    <source>
        <dbReference type="ARBA" id="ARBA00022692"/>
    </source>
</evidence>
<dbReference type="GeneID" id="4319566"/>
<feature type="transmembrane region" description="Helical" evidence="5">
    <location>
        <begin position="500"/>
        <end position="519"/>
    </location>
</feature>
<dbReference type="STRING" id="341663.Q0C7Z4"/>
<dbReference type="RefSeq" id="XP_001209492.1">
    <property type="nucleotide sequence ID" value="XM_001209492.1"/>
</dbReference>
<dbReference type="InterPro" id="IPR045863">
    <property type="entry name" value="CorA_TM1_TM2"/>
</dbReference>
<dbReference type="OrthoDB" id="3231000at2759"/>
<dbReference type="eggNOG" id="ENOG502RHBN">
    <property type="taxonomic scope" value="Eukaryota"/>
</dbReference>
<dbReference type="AlphaFoldDB" id="Q0C7Z4"/>
<feature type="transmembrane region" description="Helical" evidence="5">
    <location>
        <begin position="531"/>
        <end position="551"/>
    </location>
</feature>
<evidence type="ECO:0000313" key="7">
    <source>
        <dbReference type="Proteomes" id="UP000007963"/>
    </source>
</evidence>
<dbReference type="Proteomes" id="UP000007963">
    <property type="component" value="Unassembled WGS sequence"/>
</dbReference>
<protein>
    <submittedName>
        <fullName evidence="6">Uncharacterized protein</fullName>
    </submittedName>
</protein>
<sequence length="587" mass="66597">MASLEPDTLVTSENYIRAIISLSRRHSNTSSFPGCNYVDLAEWLLQDRRLLKSRKTEEDSTLFASMSEQPHDLVVVYDCGEKKWDVQHYYQEQHEAFSSSVSVPLQSLGQVVFVQGLLSPSWVSVLGSKYNIDPEFFRRNMDFLSTNNDRHSFSLPSLANSSNDIFRLCVSTLPHRDNFGGQNVQSQRSEQLAELGKYKIHHLGSKNVCCGDSLVREYTTVCASFSVVEQFISIYIAKTPSSWAIIVWMDHGRPLEQSPPGPWTSHIEARATPLPVLQHHPKMAFRTTTNRLNADANATAEFQQSTALLPLQYDSLIALVGLAHRAPQDPLAVCIPLFAHAAFSEVQFLNLMETRIQNQIDLIVAEHPAEALETLQYFTNVLNRHAQQLKESARVLCKLVERTRQGSNGAKVESMTTKVALNSGHSMWFPLETDRAANFSSPRSDGTFTPGGIIEDYDQLFVRCIDLSRTCTRGINLAMNKATIEESRRAIEQSTRVKRLTLLATLFIPLSFSSSLLGMNIDLLGQNYVKFWWSFVLCVPITLCASMVYLWDIQFLRRGWGRFWKGCRCSRRHMKAERYNKDPNRII</sequence>
<dbReference type="OMA" id="WWFFVLC"/>
<dbReference type="InterPro" id="IPR002523">
    <property type="entry name" value="MgTranspt_CorA/ZnTranspt_ZntB"/>
</dbReference>
<dbReference type="Gene3D" id="1.20.58.340">
    <property type="entry name" value="Magnesium transport protein CorA, transmembrane region"/>
    <property type="match status" value="1"/>
</dbReference>
<dbReference type="VEuPathDB" id="FungiDB:ATEG_10190"/>
<dbReference type="EMBL" id="CH476609">
    <property type="protein sequence ID" value="EAU29639.1"/>
    <property type="molecule type" value="Genomic_DNA"/>
</dbReference>
<gene>
    <name evidence="6" type="ORF">ATEG_10190</name>
</gene>
<proteinExistence type="predicted"/>
<organism evidence="6 7">
    <name type="scientific">Aspergillus terreus (strain NIH 2624 / FGSC A1156)</name>
    <dbReference type="NCBI Taxonomy" id="341663"/>
    <lineage>
        <taxon>Eukaryota</taxon>
        <taxon>Fungi</taxon>
        <taxon>Dikarya</taxon>
        <taxon>Ascomycota</taxon>
        <taxon>Pezizomycotina</taxon>
        <taxon>Eurotiomycetes</taxon>
        <taxon>Eurotiomycetidae</taxon>
        <taxon>Eurotiales</taxon>
        <taxon>Aspergillaceae</taxon>
        <taxon>Aspergillus</taxon>
        <taxon>Aspergillus subgen. Circumdati</taxon>
    </lineage>
</organism>
<keyword evidence="4 5" id="KW-0472">Membrane</keyword>
<dbReference type="SUPFAM" id="SSF144083">
    <property type="entry name" value="Magnesium transport protein CorA, transmembrane region"/>
    <property type="match status" value="1"/>
</dbReference>
<dbReference type="GO" id="GO:0016020">
    <property type="term" value="C:membrane"/>
    <property type="evidence" value="ECO:0007669"/>
    <property type="project" value="UniProtKB-SubCell"/>
</dbReference>
<name>Q0C7Z4_ASPTN</name>
<evidence type="ECO:0000256" key="5">
    <source>
        <dbReference type="SAM" id="Phobius"/>
    </source>
</evidence>
<keyword evidence="3 5" id="KW-1133">Transmembrane helix</keyword>
<evidence type="ECO:0000313" key="6">
    <source>
        <dbReference type="EMBL" id="EAU29639.1"/>
    </source>
</evidence>
<comment type="subcellular location">
    <subcellularLocation>
        <location evidence="1">Membrane</location>
        <topology evidence="1">Multi-pass membrane protein</topology>
    </subcellularLocation>
</comment>
<dbReference type="Pfam" id="PF01544">
    <property type="entry name" value="CorA"/>
    <property type="match status" value="1"/>
</dbReference>
<dbReference type="HOGENOM" id="CLU_023638_0_0_1"/>
<reference evidence="7" key="1">
    <citation type="submission" date="2005-09" db="EMBL/GenBank/DDBJ databases">
        <title>Annotation of the Aspergillus terreus NIH2624 genome.</title>
        <authorList>
            <person name="Birren B.W."/>
            <person name="Lander E.S."/>
            <person name="Galagan J.E."/>
            <person name="Nusbaum C."/>
            <person name="Devon K."/>
            <person name="Henn M."/>
            <person name="Ma L.-J."/>
            <person name="Jaffe D.B."/>
            <person name="Butler J."/>
            <person name="Alvarez P."/>
            <person name="Gnerre S."/>
            <person name="Grabherr M."/>
            <person name="Kleber M."/>
            <person name="Mauceli E.W."/>
            <person name="Brockman W."/>
            <person name="Rounsley S."/>
            <person name="Young S.K."/>
            <person name="LaButti K."/>
            <person name="Pushparaj V."/>
            <person name="DeCaprio D."/>
            <person name="Crawford M."/>
            <person name="Koehrsen M."/>
            <person name="Engels R."/>
            <person name="Montgomery P."/>
            <person name="Pearson M."/>
            <person name="Howarth C."/>
            <person name="Larson L."/>
            <person name="Luoma S."/>
            <person name="White J."/>
            <person name="Alvarado L."/>
            <person name="Kodira C.D."/>
            <person name="Zeng Q."/>
            <person name="Oleary S."/>
            <person name="Yandava C."/>
            <person name="Denning D.W."/>
            <person name="Nierman W.C."/>
            <person name="Milne T."/>
            <person name="Madden K."/>
        </authorList>
    </citation>
    <scope>NUCLEOTIDE SEQUENCE [LARGE SCALE GENOMIC DNA]</scope>
    <source>
        <strain evidence="7">NIH 2624 / FGSC A1156</strain>
    </source>
</reference>
<accession>Q0C7Z4</accession>
<evidence type="ECO:0000256" key="3">
    <source>
        <dbReference type="ARBA" id="ARBA00022989"/>
    </source>
</evidence>
<evidence type="ECO:0000256" key="1">
    <source>
        <dbReference type="ARBA" id="ARBA00004141"/>
    </source>
</evidence>
<keyword evidence="2 5" id="KW-0812">Transmembrane</keyword>
<dbReference type="GO" id="GO:0046873">
    <property type="term" value="F:metal ion transmembrane transporter activity"/>
    <property type="evidence" value="ECO:0007669"/>
    <property type="project" value="InterPro"/>
</dbReference>
<evidence type="ECO:0000256" key="4">
    <source>
        <dbReference type="ARBA" id="ARBA00023136"/>
    </source>
</evidence>